<gene>
    <name evidence="16" type="primary">AlNc14C174G8076</name>
    <name evidence="16" type="ORF">ALNC14_090990</name>
</gene>
<keyword evidence="10" id="KW-1133">Transmembrane helix</keyword>
<evidence type="ECO:0000256" key="14">
    <source>
        <dbReference type="ARBA" id="ARBA00026104"/>
    </source>
</evidence>
<dbReference type="EC" id="3.1.1.116" evidence="14"/>
<protein>
    <recommendedName>
        <fullName evidence="14">sn-1-specific diacylglycerol lipase</fullName>
        <ecNumber evidence="14">3.1.1.116</ecNumber>
    </recommendedName>
</protein>
<evidence type="ECO:0000256" key="10">
    <source>
        <dbReference type="ARBA" id="ARBA00022989"/>
    </source>
</evidence>
<dbReference type="Gene3D" id="3.40.50.1820">
    <property type="entry name" value="alpha/beta hydrolase"/>
    <property type="match status" value="1"/>
</dbReference>
<dbReference type="PANTHER" id="PTHR45792:SF8">
    <property type="entry name" value="DIACYLGLYCEROL LIPASE-ALPHA"/>
    <property type="match status" value="1"/>
</dbReference>
<evidence type="ECO:0000256" key="11">
    <source>
        <dbReference type="ARBA" id="ARBA00023098"/>
    </source>
</evidence>
<keyword evidence="12" id="KW-0472">Membrane</keyword>
<feature type="domain" description="Fungal lipase-type" evidence="15">
    <location>
        <begin position="231"/>
        <end position="377"/>
    </location>
</feature>
<name>F0WNR4_9STRA</name>
<accession>F0WNR4</accession>
<evidence type="ECO:0000256" key="7">
    <source>
        <dbReference type="ARBA" id="ARBA00022801"/>
    </source>
</evidence>
<comment type="catalytic activity">
    <reaction evidence="13">
        <text>a 1,2-diacyl-sn-glycerol + H2O = a 2-acylglycerol + a fatty acid + H(+)</text>
        <dbReference type="Rhea" id="RHEA:33275"/>
        <dbReference type="ChEBI" id="CHEBI:15377"/>
        <dbReference type="ChEBI" id="CHEBI:15378"/>
        <dbReference type="ChEBI" id="CHEBI:17389"/>
        <dbReference type="ChEBI" id="CHEBI:17815"/>
        <dbReference type="ChEBI" id="CHEBI:28868"/>
        <dbReference type="EC" id="3.1.1.116"/>
    </reaction>
    <physiologicalReaction direction="left-to-right" evidence="13">
        <dbReference type="Rhea" id="RHEA:33276"/>
    </physiologicalReaction>
</comment>
<comment type="cofactor">
    <cofactor evidence="1">
        <name>Ca(2+)</name>
        <dbReference type="ChEBI" id="CHEBI:29108"/>
    </cofactor>
</comment>
<proteinExistence type="predicted"/>
<dbReference type="AlphaFoldDB" id="F0WNR4"/>
<reference evidence="16" key="1">
    <citation type="journal article" date="2011" name="PLoS Biol.">
        <title>Gene gain and loss during evolution of obligate parasitism in the white rust pathogen of Arabidopsis thaliana.</title>
        <authorList>
            <person name="Kemen E."/>
            <person name="Gardiner A."/>
            <person name="Schultz-Larsen T."/>
            <person name="Kemen A.C."/>
            <person name="Balmuth A.L."/>
            <person name="Robert-Seilaniantz A."/>
            <person name="Bailey K."/>
            <person name="Holub E."/>
            <person name="Studholme D.J."/>
            <person name="Maclean D."/>
            <person name="Jones J.D."/>
        </authorList>
    </citation>
    <scope>NUCLEOTIDE SEQUENCE</scope>
</reference>
<dbReference type="GO" id="GO:0016298">
    <property type="term" value="F:lipase activity"/>
    <property type="evidence" value="ECO:0007669"/>
    <property type="project" value="TreeGrafter"/>
</dbReference>
<dbReference type="SUPFAM" id="SSF53474">
    <property type="entry name" value="alpha/beta-Hydrolases"/>
    <property type="match status" value="1"/>
</dbReference>
<dbReference type="GO" id="GO:0016042">
    <property type="term" value="P:lipid catabolic process"/>
    <property type="evidence" value="ECO:0007669"/>
    <property type="project" value="UniProtKB-KW"/>
</dbReference>
<evidence type="ECO:0000256" key="2">
    <source>
        <dbReference type="ARBA" id="ARBA00004651"/>
    </source>
</evidence>
<keyword evidence="3" id="KW-1003">Cell membrane</keyword>
<comment type="subcellular location">
    <subcellularLocation>
        <location evidence="2">Cell membrane</location>
        <topology evidence="2">Multi-pass membrane protein</topology>
    </subcellularLocation>
</comment>
<reference evidence="16" key="2">
    <citation type="submission" date="2011-02" db="EMBL/GenBank/DDBJ databases">
        <authorList>
            <person name="MacLean D."/>
        </authorList>
    </citation>
    <scope>NUCLEOTIDE SEQUENCE</scope>
</reference>
<evidence type="ECO:0000256" key="1">
    <source>
        <dbReference type="ARBA" id="ARBA00001913"/>
    </source>
</evidence>
<keyword evidence="4" id="KW-0597">Phosphoprotein</keyword>
<organism evidence="16">
    <name type="scientific">Albugo laibachii Nc14</name>
    <dbReference type="NCBI Taxonomy" id="890382"/>
    <lineage>
        <taxon>Eukaryota</taxon>
        <taxon>Sar</taxon>
        <taxon>Stramenopiles</taxon>
        <taxon>Oomycota</taxon>
        <taxon>Peronosporomycetes</taxon>
        <taxon>Albuginales</taxon>
        <taxon>Albuginaceae</taxon>
        <taxon>Albugo</taxon>
    </lineage>
</organism>
<keyword evidence="8" id="KW-0106">Calcium</keyword>
<keyword evidence="7" id="KW-0378">Hydrolase</keyword>
<dbReference type="GO" id="GO:0046872">
    <property type="term" value="F:metal ion binding"/>
    <property type="evidence" value="ECO:0007669"/>
    <property type="project" value="UniProtKB-KW"/>
</dbReference>
<keyword evidence="6" id="KW-0479">Metal-binding</keyword>
<dbReference type="EMBL" id="FR824219">
    <property type="protein sequence ID" value="CCA22956.1"/>
    <property type="molecule type" value="Genomic_DNA"/>
</dbReference>
<sequence>MCKRLHCFRWKFFGSLETHHSSVKAAASVLACVFHGSPDLVLSDILAGYILLTIVQSHEKHLGVLPNGEKAMGTPEAVCAEKVMTNLRGVADDDDPITISISATLDTCGNLETDSSIILPINMVGDITDARALDIRIEELAYYSKYAIGAYGWLLYIYTYPWKGIFYLLGSYSLQRRHTLIFGDNWLRLNQSALYLASGITSQDLLYASFRGTVSHPAFYVGHDHDKREVVVAIRGTLSLEDCLTDAMAQHMSMDAIATQLGCDGVGEFAHEGFLQAAHTIYLEIERLQLLKTLYTLTSTHTEGPESAGYRMVLVGHSLGAAAASLLAVMLKPKYPDLRCFCYSPPGCTMSAGLSDRCKDYVTSVVLGHDVVASASVQAAEEFRDQILEVIERSKVSKVAILRCTAASREIKDLLHDSSNDTGRESAFVHHLNRYRESLKQVRAKQALYELMMPGRLIHLKHKDAEDDFHGTDTNRSRRRCRSLARKIEYDFEWTHHTKFRSIRIARSMLDDHLASNVHAVLQNCVNRSQRPT</sequence>
<dbReference type="CDD" id="cd00519">
    <property type="entry name" value="Lipase_3"/>
    <property type="match status" value="1"/>
</dbReference>
<evidence type="ECO:0000256" key="5">
    <source>
        <dbReference type="ARBA" id="ARBA00022692"/>
    </source>
</evidence>
<keyword evidence="5" id="KW-0812">Transmembrane</keyword>
<evidence type="ECO:0000256" key="3">
    <source>
        <dbReference type="ARBA" id="ARBA00022475"/>
    </source>
</evidence>
<dbReference type="InterPro" id="IPR002921">
    <property type="entry name" value="Fungal_lipase-type"/>
</dbReference>
<dbReference type="HOGENOM" id="CLU_008300_0_0_1"/>
<evidence type="ECO:0000256" key="6">
    <source>
        <dbReference type="ARBA" id="ARBA00022723"/>
    </source>
</evidence>
<dbReference type="InterPro" id="IPR052214">
    <property type="entry name" value="DAG_Lipase-Related"/>
</dbReference>
<dbReference type="InterPro" id="IPR029058">
    <property type="entry name" value="AB_hydrolase_fold"/>
</dbReference>
<evidence type="ECO:0000256" key="9">
    <source>
        <dbReference type="ARBA" id="ARBA00022963"/>
    </source>
</evidence>
<evidence type="ECO:0000256" key="12">
    <source>
        <dbReference type="ARBA" id="ARBA00023136"/>
    </source>
</evidence>
<dbReference type="PANTHER" id="PTHR45792">
    <property type="entry name" value="DIACYLGLYCEROL LIPASE HOMOLOG-RELATED"/>
    <property type="match status" value="1"/>
</dbReference>
<dbReference type="Pfam" id="PF01764">
    <property type="entry name" value="Lipase_3"/>
    <property type="match status" value="1"/>
</dbReference>
<evidence type="ECO:0000256" key="13">
    <source>
        <dbReference type="ARBA" id="ARBA00024531"/>
    </source>
</evidence>
<keyword evidence="9" id="KW-0442">Lipid degradation</keyword>
<evidence type="ECO:0000256" key="4">
    <source>
        <dbReference type="ARBA" id="ARBA00022553"/>
    </source>
</evidence>
<evidence type="ECO:0000259" key="15">
    <source>
        <dbReference type="Pfam" id="PF01764"/>
    </source>
</evidence>
<keyword evidence="11" id="KW-0443">Lipid metabolism</keyword>
<dbReference type="GO" id="GO:0005886">
    <property type="term" value="C:plasma membrane"/>
    <property type="evidence" value="ECO:0007669"/>
    <property type="project" value="UniProtKB-SubCell"/>
</dbReference>
<evidence type="ECO:0000313" key="16">
    <source>
        <dbReference type="EMBL" id="CCA22956.1"/>
    </source>
</evidence>
<evidence type="ECO:0000256" key="8">
    <source>
        <dbReference type="ARBA" id="ARBA00022837"/>
    </source>
</evidence>